<dbReference type="Proteomes" id="UP000323597">
    <property type="component" value="Chromosome A13"/>
</dbReference>
<evidence type="ECO:0000313" key="1">
    <source>
        <dbReference type="EMBL" id="TYJ01843.1"/>
    </source>
</evidence>
<organism evidence="1 2">
    <name type="scientific">Gossypium mustelinum</name>
    <name type="common">Cotton</name>
    <name type="synonym">Gossypium caicoense</name>
    <dbReference type="NCBI Taxonomy" id="34275"/>
    <lineage>
        <taxon>Eukaryota</taxon>
        <taxon>Viridiplantae</taxon>
        <taxon>Streptophyta</taxon>
        <taxon>Embryophyta</taxon>
        <taxon>Tracheophyta</taxon>
        <taxon>Spermatophyta</taxon>
        <taxon>Magnoliopsida</taxon>
        <taxon>eudicotyledons</taxon>
        <taxon>Gunneridae</taxon>
        <taxon>Pentapetalae</taxon>
        <taxon>rosids</taxon>
        <taxon>malvids</taxon>
        <taxon>Malvales</taxon>
        <taxon>Malvaceae</taxon>
        <taxon>Malvoideae</taxon>
        <taxon>Gossypium</taxon>
    </lineage>
</organism>
<name>A0A5D2WJQ9_GOSMU</name>
<accession>A0A5D2WJQ9</accession>
<keyword evidence="2" id="KW-1185">Reference proteome</keyword>
<protein>
    <submittedName>
        <fullName evidence="1">Uncharacterized protein</fullName>
    </submittedName>
</protein>
<dbReference type="AlphaFoldDB" id="A0A5D2WJQ9"/>
<proteinExistence type="predicted"/>
<dbReference type="EMBL" id="CM017648">
    <property type="protein sequence ID" value="TYJ01843.1"/>
    <property type="molecule type" value="Genomic_DNA"/>
</dbReference>
<reference evidence="1 2" key="1">
    <citation type="submission" date="2019-07" db="EMBL/GenBank/DDBJ databases">
        <title>WGS assembly of Gossypium mustelinum.</title>
        <authorList>
            <person name="Chen Z.J."/>
            <person name="Sreedasyam A."/>
            <person name="Ando A."/>
            <person name="Song Q."/>
            <person name="De L."/>
            <person name="Hulse-Kemp A."/>
            <person name="Ding M."/>
            <person name="Ye W."/>
            <person name="Kirkbride R."/>
            <person name="Jenkins J."/>
            <person name="Plott C."/>
            <person name="Lovell J."/>
            <person name="Lin Y.-M."/>
            <person name="Vaughn R."/>
            <person name="Liu B."/>
            <person name="Li W."/>
            <person name="Simpson S."/>
            <person name="Scheffler B."/>
            <person name="Saski C."/>
            <person name="Grover C."/>
            <person name="Hu G."/>
            <person name="Conover J."/>
            <person name="Carlson J."/>
            <person name="Shu S."/>
            <person name="Boston L."/>
            <person name="Williams M."/>
            <person name="Peterson D."/>
            <person name="Mcgee K."/>
            <person name="Jones D."/>
            <person name="Wendel J."/>
            <person name="Stelly D."/>
            <person name="Grimwood J."/>
            <person name="Schmutz J."/>
        </authorList>
    </citation>
    <scope>NUCLEOTIDE SEQUENCE [LARGE SCALE GENOMIC DNA]</scope>
    <source>
        <strain evidence="1">1408120.09</strain>
    </source>
</reference>
<gene>
    <name evidence="1" type="ORF">E1A91_A13G183000v1</name>
</gene>
<sequence>MLSLEVKPLAFERRVRKKKRSISLKTVASSTPESNPKGVLVLAPKRKIDGGRRNAFGLADVKVYGGCTRVVHGVYGGCLVATAAPSNKGNPKASVSKTF</sequence>
<evidence type="ECO:0000313" key="2">
    <source>
        <dbReference type="Proteomes" id="UP000323597"/>
    </source>
</evidence>